<feature type="transmembrane region" description="Helical" evidence="6">
    <location>
        <begin position="237"/>
        <end position="253"/>
    </location>
</feature>
<evidence type="ECO:0000259" key="8">
    <source>
        <dbReference type="Pfam" id="PF13726"/>
    </source>
</evidence>
<keyword evidence="3 6" id="KW-0812">Transmembrane</keyword>
<evidence type="ECO:0000313" key="10">
    <source>
        <dbReference type="Proteomes" id="UP001171111"/>
    </source>
</evidence>
<feature type="transmembrane region" description="Helical" evidence="6">
    <location>
        <begin position="117"/>
        <end position="133"/>
    </location>
</feature>
<dbReference type="RefSeq" id="WP_302243702.1">
    <property type="nucleotide sequence ID" value="NZ_JAULJQ010000002.1"/>
</dbReference>
<dbReference type="InterPro" id="IPR032813">
    <property type="entry name" value="Na_H_antiport_N"/>
</dbReference>
<feature type="transmembrane region" description="Helical" evidence="6">
    <location>
        <begin position="140"/>
        <end position="166"/>
    </location>
</feature>
<comment type="subcellular location">
    <subcellularLocation>
        <location evidence="1">Cell membrane</location>
        <topology evidence="1">Multi-pass membrane protein</topology>
    </subcellularLocation>
</comment>
<sequence length="435" mass="45826">MLTNPVVLSVLLMCVLCLLRFNVILAIIASALLAGVLSGASIEETASTLISGMSANLETALSYILLGALAVAIWHSNLADIIITKISHYLSKKRTWLIFAIAGVACCSQNIVPIHIAFIPVLIPPLLALFNSLKIDRRAIACALTFGLKAPYVSLSVGFGLIFHTIIKDNLASNGVDVSISDISSVMWIGGVSMLVGLILAVFFYRKPRVYEHRALDKQSQQEHKDKTELKMRPKEWAILGGLAVALGVQLYTNSMALGGFFGIIFMIIFGGISYKHIDDVMLKGLTIMSFVAFVILIAGGFAAVLKSTGGIEELVSVASALAGGKLGGAIIMLGVGLLVTMGIGSSFGTIPILAVIYVPLCQSLGFSTEATILLIGIAAALGDAGSPASDSTLGPTSGLNADSQHSHIYDTCVPTFLFFNIPLVIGALIFSVIL</sequence>
<reference evidence="9 10" key="1">
    <citation type="submission" date="2023-06" db="EMBL/GenBank/DDBJ databases">
        <title>Campylobacter magnum sp. nov., isolated from cecal contents of domestic pigs (Sus scrofa domesticus).</title>
        <authorList>
            <person name="Papic B."/>
            <person name="Gruntar I."/>
        </authorList>
    </citation>
    <scope>NUCLEOTIDE SEQUENCE [LARGE SCALE GENOMIC DNA]</scope>
    <source>
        <strain evidence="10">34484-21</strain>
    </source>
</reference>
<feature type="transmembrane region" description="Helical" evidence="6">
    <location>
        <begin position="285"/>
        <end position="306"/>
    </location>
</feature>
<dbReference type="Pfam" id="PF03553">
    <property type="entry name" value="Na_H_antiporter"/>
    <property type="match status" value="1"/>
</dbReference>
<organism evidence="9 10">
    <name type="scientific">Campylobacter magnus</name>
    <dbReference type="NCBI Taxonomy" id="3026462"/>
    <lineage>
        <taxon>Bacteria</taxon>
        <taxon>Pseudomonadati</taxon>
        <taxon>Campylobacterota</taxon>
        <taxon>Epsilonproteobacteria</taxon>
        <taxon>Campylobacterales</taxon>
        <taxon>Campylobacteraceae</taxon>
        <taxon>Campylobacter</taxon>
    </lineage>
</organism>
<dbReference type="Pfam" id="PF13726">
    <property type="entry name" value="Na_H_antiport_2"/>
    <property type="match status" value="1"/>
</dbReference>
<evidence type="ECO:0000259" key="7">
    <source>
        <dbReference type="Pfam" id="PF03553"/>
    </source>
</evidence>
<accession>A0ABT8T5K9</accession>
<evidence type="ECO:0000256" key="5">
    <source>
        <dbReference type="ARBA" id="ARBA00023136"/>
    </source>
</evidence>
<feature type="transmembrane region" description="Helical" evidence="6">
    <location>
        <begin position="409"/>
        <end position="434"/>
    </location>
</feature>
<feature type="transmembrane region" description="Helical" evidence="6">
    <location>
        <begin position="7"/>
        <end position="40"/>
    </location>
</feature>
<evidence type="ECO:0000256" key="4">
    <source>
        <dbReference type="ARBA" id="ARBA00022989"/>
    </source>
</evidence>
<evidence type="ECO:0000256" key="6">
    <source>
        <dbReference type="SAM" id="Phobius"/>
    </source>
</evidence>
<evidence type="ECO:0000256" key="3">
    <source>
        <dbReference type="ARBA" id="ARBA00022692"/>
    </source>
</evidence>
<feature type="domain" description="Putative Na+/H+ antiporter N-terminal" evidence="8">
    <location>
        <begin position="4"/>
        <end position="89"/>
    </location>
</feature>
<evidence type="ECO:0000256" key="1">
    <source>
        <dbReference type="ARBA" id="ARBA00004651"/>
    </source>
</evidence>
<keyword evidence="10" id="KW-1185">Reference proteome</keyword>
<keyword evidence="4 6" id="KW-1133">Transmembrane helix</keyword>
<evidence type="ECO:0000313" key="9">
    <source>
        <dbReference type="EMBL" id="MDO2408934.1"/>
    </source>
</evidence>
<keyword evidence="2" id="KW-1003">Cell membrane</keyword>
<feature type="transmembrane region" description="Helical" evidence="6">
    <location>
        <begin position="95"/>
        <end position="111"/>
    </location>
</feature>
<feature type="transmembrane region" description="Helical" evidence="6">
    <location>
        <begin position="326"/>
        <end position="359"/>
    </location>
</feature>
<dbReference type="InterPro" id="IPR052576">
    <property type="entry name" value="AA_Transporter-Related"/>
</dbReference>
<name>A0ABT8T5K9_9BACT</name>
<keyword evidence="5 6" id="KW-0472">Membrane</keyword>
<feature type="transmembrane region" description="Helical" evidence="6">
    <location>
        <begin position="186"/>
        <end position="205"/>
    </location>
</feature>
<dbReference type="EMBL" id="JAULJQ010000002">
    <property type="protein sequence ID" value="MDO2408934.1"/>
    <property type="molecule type" value="Genomic_DNA"/>
</dbReference>
<dbReference type="Proteomes" id="UP001171111">
    <property type="component" value="Unassembled WGS sequence"/>
</dbReference>
<dbReference type="InterPro" id="IPR018461">
    <property type="entry name" value="Na/H_Antiport_NhaC-like_C"/>
</dbReference>
<dbReference type="PANTHER" id="PTHR37821:SF1">
    <property type="entry name" value="AMINO ACID TRANSPORTER YUIF-RELATED"/>
    <property type="match status" value="1"/>
</dbReference>
<feature type="transmembrane region" description="Helical" evidence="6">
    <location>
        <begin position="259"/>
        <end position="278"/>
    </location>
</feature>
<gene>
    <name evidence="9" type="ORF">Q2362_02315</name>
</gene>
<feature type="transmembrane region" description="Helical" evidence="6">
    <location>
        <begin position="60"/>
        <end position="83"/>
    </location>
</feature>
<comment type="caution">
    <text evidence="9">The sequence shown here is derived from an EMBL/GenBank/DDBJ whole genome shotgun (WGS) entry which is preliminary data.</text>
</comment>
<evidence type="ECO:0000256" key="2">
    <source>
        <dbReference type="ARBA" id="ARBA00022475"/>
    </source>
</evidence>
<protein>
    <submittedName>
        <fullName evidence="9">Na+/H+ antiporter NhaC family protein</fullName>
    </submittedName>
</protein>
<proteinExistence type="predicted"/>
<feature type="domain" description="Na+/H+ antiporter NhaC-like C-terminal" evidence="7">
    <location>
        <begin position="144"/>
        <end position="431"/>
    </location>
</feature>
<dbReference type="PANTHER" id="PTHR37821">
    <property type="entry name" value="AMINO ACID TRANSPORTER YUIF-RELATED"/>
    <property type="match status" value="1"/>
</dbReference>